<feature type="compositionally biased region" description="Basic and acidic residues" evidence="1">
    <location>
        <begin position="296"/>
        <end position="318"/>
    </location>
</feature>
<feature type="region of interest" description="Disordered" evidence="1">
    <location>
        <begin position="739"/>
        <end position="793"/>
    </location>
</feature>
<dbReference type="GO" id="GO:0005509">
    <property type="term" value="F:calcium ion binding"/>
    <property type="evidence" value="ECO:0007669"/>
    <property type="project" value="InterPro"/>
</dbReference>
<feature type="compositionally biased region" description="Basic and acidic residues" evidence="1">
    <location>
        <begin position="2376"/>
        <end position="2386"/>
    </location>
</feature>
<dbReference type="VEuPathDB" id="CryptoDB:Cvel_19742"/>
<dbReference type="InterPro" id="IPR018247">
    <property type="entry name" value="EF_Hand_1_Ca_BS"/>
</dbReference>
<feature type="region of interest" description="Disordered" evidence="1">
    <location>
        <begin position="2305"/>
        <end position="2328"/>
    </location>
</feature>
<dbReference type="PROSITE" id="PS00018">
    <property type="entry name" value="EF_HAND_1"/>
    <property type="match status" value="1"/>
</dbReference>
<sequence>MSFFLRRNHVVFRPDGPFYFQKGCLEKRKAFGKRKTGAAVLGIPQDTEWKLLAIFSHADTNDDGFVSDADLHGMVGSVCCAEGDEAIFHITATVYRTAKSAISDLMNRNEEEKEDTADAKAPTGPSLDFEVSIADDGVASDVEEGMGVSWQIDFDAFLEGAVASAPFGEALKRLFEHFDRRCGRAGKKPGGRTADFEKDMVRIEDSLCFAFALARAVLRQQFPEQREFRFEEILAFLSAWMQASRPHWLSVSHQRSLEDFFSAIDGFHKDNMKPFKKREREKEKDAGDLLQLQLQQKEKEREQQAKEESLRADTERTKLGAASASLADQGVKGGQGKDLQKSGLVVLQKEKEKEDENSDRHAASLDLHGVAYFLDLIGIKKPWVQAALLIARTQAVRQAVLSWNDQETEIVEGRWALHDEAVDNAIEGSAEVAGKEVVDLWSGKGRITSKDLVMAARVSSRRILAADNKAPPVFILGLAGKVAKQFGEMYQLLQSSDRQLCPLLRSDSLQAVCDLLEVPTDNGRAVLRAQEEVSDLAPVFFGLEARQGGLTTEAVQTGGATTGGYRDPVTLNCLHNWMTTFAPRLTDGQFEDDDEHLDGGAMSPGRNRSLGVGVGSSGSAPSKFSFSFWEFSTATRSGSQALRVVTALWTAFEAAARQEEREENPFAQPKANRDLQISSVTAQKTLRALGMRFSDEDFEQTVDRVAGKDELYDLLLARFGRKRRNPTKLQKIQTAEKLRHTVEQSARQPLTSGHAQGGMMKPLDSARPRESAAAAVRELQDDPLGATVTPAGKRRRSRLSWGNALDLALELGVVEDPKKAERRRAAGRACWSAAEVGMETFFSASEDELRGRSLSLDAFREHCERESSLFQRLFVVYILFTRLDHDSDGFVRLPDLLDWLEILCARSRMIEEFEVQVSKEISERAGTGAEKRRDEVEGRSRGVDFNDFLSASSRVPGWLTSILTDWRQLLAGDVEALQGVSSDHLEPPVRNIPVDTAYRYGDTTPLLLKEGEGILLSELLTPLEVADATELFDFFRSGNTGEGRRGRGGSARQRGPVSLSREDFERVLQVAGQGDESQAHQDKAFLCSFKVPRDVLREVRKWPTPVCVDRLTSLLGPERVQGGVMFEDFVWALFRADTLISRIRGVQVLFQLEGPVDGMISLSSLSHILSRRLRVDFTEADLDSVGVRRLKPRESHAGNTANDIPCVTFPQVLTLLSKTTARSWHDRQDATEDANGMRILADPKAARQGGGGNRSARHHLGESVAALTPEAEDEVVADLERWGLSTEVLESNTDVFALFIWLVRLQTKHSGDLTKKPLTRDQLGRRPAVAGSGSVALDLFDKSDHAVDLFVGLGQGLHAAFLIDVLFYLGFEKPYKAVKLHLESERRKLGIYVEEFGHLTQLPASPFLLLRRLWNLFKWLDKRDVERVSAIDFYPLVDALAVRRGGKQIPNAESLHAWETLRALAPAPVPFAKGAPPDEKPLSLGFFEFVQFLRETGLDIFLGVRPLDDETHSLQCATAIIDLARGGPGVIPADWQDRIGQGPKGKDSSRPIARGRGMPEPLVMERPQLCDLLALCGLREPHEVSGHAPQAVSQMEGDLWEELTASDPSTKSVDARAVKRVCEKNPRSPLVSLISLYRITFLPVSDSPLTGVYASQHNVKELFCRLGLPHKDRDVLALWRGRSNTKGGFSFRDFLVSQCSSKTSNRKTVFDLARRPAAHVPLGAWQLMTPFTLITRDPELNRQLLAPIFAAPRTAEESCRRLPFFAFNCVQLMRTSSSNGTTKTLRERRWMEIKGRHVRVLSASPPYGTEKVLLDVIDDDVRAAAANGKLKLRARRGVLSFEGPPQLADRAVAAVREARQLGKTRQQVLKTEKEIRGKAARTPTPGELNPFALSVSPLVTPPPDIPKNESLPTQSHIYAHLHALRTRDPWKEGLSGRYVPPWLPRPSVDPTGAATKENESDSEFSDADENAAAAKVKRSQYELSALRLARQRGYLSHPVPTGRKRLWEEDGDDDELEMEAVEREAARDDGGNPADRPVPHPRDPSDKEKEMHDRWKAERGAAAPSPLKLQNRVDEEEIRDDDPTHAQMLLPHMGLSGSDLFELLPLPLCQLEDAENRLLMDTQGKLWRPLSGPFKSKGTQRVLPMVMSSDWQSLFLDSLHRAQRSEAEVEEAAAEALTGQKKNKGGSNLVHISDFPAGYDGVFFHSPASLPPLRSLTTLQISTEFSAAATQAAVSVVNQLLGEETDFPNGPKWALLASKEAAAWEFAAKAEETSIAGPARDLADRAFGPGVAPSDLAPQRSAVSFAPSARKPTLANPTQVPVSRPETKDTAFPPFDIVLLPDDHPLTAMRLFSGDRVFIATPSNRTLQRHLAKSASFHEKQKEAESKNGNGNPLSTQTQSNPEGAGMLLPGGALLLTLVVGDSSTPMDVACQEYRHECVNHAAINAALSRMHWNRHMKARAEGAMLSDSASPLCPSLVQLVDFKSFRVFVRPLLPAVPVAVLWPPPMGDRLVADVQLLEEEMGLRSLMLRNEKEVFSPILFHCEPCRKPSRFFFHRVGRVYPRDGSPSAPFPWSPVHLRPLAVQLSQTTLHLTMGPFSLDPPTGDAMISLRETEEGEKGRNRKGHVALGAERPVPATVNPITGGPGKLDRVESNLAVPCHAASHIAAGLRSFVCDRALGILANRARTSCVRRLLVTEVVGRVGKRLLQHHIRRALFARLHASRIPDSSGKRRGLWEAEDQSSGRLPLFRLLDPLFTAEPRGVGGEEGEEKEAETAGRQGKQRGAAATDELQELLWGRLVPRRASKGKVSGGWRKGEREGDASAGPSLFQSGGREDEGAYVEVVDGWLTSGLIGRHEVLRAGKIPVGTADDLHEYEVVLLNLFNLLLGNSTEADVFWTRVVVPWKTFSLVRLSGKTETSILRLWIMQHHCGAEFFLDATEVREGRVFNRAYPLTPAEIRGWRPVVKRAVTDLRGTLPIWRYIRDPASIPLPEGRSGGTGGLGDFQTTHFVNRPSSLGGLASQERRPSPAQRFVAAALRLSLALTSEGGGWRKSAAVPPVFGEHRTLVRGTQGGAQDDLEVGEALLHLSGLAIQLQEDERGEHLALAAASLGPAHEASAVRPYLYAFWAASASVGTDEASFPSLPAASAPKPKPTLFKTGKGGGILDPLEAEAARLGEGPCLPVAVRKHWEAAARAVGFHWQGAHGLAVDVLSALASVYCSTGQWVATVEILGSALERALYLISPETPADKLDAFPSHPRLSSLLREQAMCRLALAVQALAWDISDGGSTREVVEGSVLPQLRLAIAALDEASKAPNFHLGPSSLRSLDIAMDLSHCLFAHALTRASLHRLPPPEKEAEEKFLKGDPLPADPPAASLFIRSMQLSERVVTGRCATFGPAHPLSLQAMALTARLCEHADDLGSEFSLSSQEARHLWSLGGHMSVGGTAGLAISRFGSLNAQRALGAWESVLRHSSDCPFFVTPETIPCSPLAPIMRRPGASVASRRRGSTRARDREDGGKDRRHLLMSPLIREDIQQEARKRMEEETAREGGETKTGGADRGDLTIDSDPLRVAEALQPQLDALIVLEGRTGGMGAGVGLWRGLDGLCGGGDLRDWRVAPTEFETIRCDLQGRGLASRPVATHSRLLRLAWQQGFYSSRAHKPVSDPFSAPSLLLSMSSATVSLSVIPPFPDMKAKILSAYFNRVMTPFGPGAPPSTAVAVFGRPISSSVVPPPRNPIARTRCTPSTPQALRLLRLFQCIEAKRGVPGMTSVLPAGERGGEDEQTVAVRKSKMKARGVSQYVVGAGGFASGDIDGDGTLGGQNFTCMDIVGRFVSREGVPLLRHELLAGATGRDGLLPFSRFKGGVDDWLAAVLLECERLPPPPLARTSRAAEGGQKRSALPETQQEFLHSDLAGGRGETGAGGGGTEGDRGGKGRRLLEWKDPAVAVLVSVVAHFADEELWGKGGGLAAVSTNRKGEYTQAGSQAALLRRITEGIGMQRESNLSSHRE</sequence>
<organism evidence="3">
    <name type="scientific">Chromera velia CCMP2878</name>
    <dbReference type="NCBI Taxonomy" id="1169474"/>
    <lineage>
        <taxon>Eukaryota</taxon>
        <taxon>Sar</taxon>
        <taxon>Alveolata</taxon>
        <taxon>Colpodellida</taxon>
        <taxon>Chromeraceae</taxon>
        <taxon>Chromera</taxon>
    </lineage>
</organism>
<dbReference type="InterPro" id="IPR002048">
    <property type="entry name" value="EF_hand_dom"/>
</dbReference>
<feature type="region of interest" description="Disordered" evidence="1">
    <location>
        <begin position="1534"/>
        <end position="1558"/>
    </location>
</feature>
<dbReference type="PROSITE" id="PS50222">
    <property type="entry name" value="EF_HAND_2"/>
    <property type="match status" value="1"/>
</dbReference>
<feature type="region of interest" description="Disordered" evidence="1">
    <location>
        <begin position="3880"/>
        <end position="3933"/>
    </location>
</feature>
<protein>
    <recommendedName>
        <fullName evidence="2">EF-hand domain-containing protein</fullName>
    </recommendedName>
</protein>
<feature type="domain" description="EF-hand" evidence="2">
    <location>
        <begin position="46"/>
        <end position="81"/>
    </location>
</feature>
<accession>A0A0K6S7E2</accession>
<feature type="compositionally biased region" description="Gly residues" evidence="1">
    <location>
        <begin position="3912"/>
        <end position="3924"/>
    </location>
</feature>
<feature type="compositionally biased region" description="Low complexity" evidence="1">
    <location>
        <begin position="2775"/>
        <end position="2784"/>
    </location>
</feature>
<name>A0A0K6S7E2_9ALVE</name>
<evidence type="ECO:0000259" key="2">
    <source>
        <dbReference type="PROSITE" id="PS50222"/>
    </source>
</evidence>
<feature type="compositionally biased region" description="Polar residues" evidence="1">
    <location>
        <begin position="743"/>
        <end position="754"/>
    </location>
</feature>
<gene>
    <name evidence="3" type="ORF">Cvel_19742.t1.CR1</name>
</gene>
<dbReference type="EMBL" id="CDMZ01000803">
    <property type="protein sequence ID" value="CUC09415.1"/>
    <property type="molecule type" value="Genomic_DNA"/>
</dbReference>
<feature type="region of interest" description="Disordered" evidence="1">
    <location>
        <begin position="2805"/>
        <end position="2832"/>
    </location>
</feature>
<feature type="region of interest" description="Disordered" evidence="1">
    <location>
        <begin position="295"/>
        <end position="337"/>
    </location>
</feature>
<feature type="region of interest" description="Disordered" evidence="1">
    <location>
        <begin position="1937"/>
        <end position="1978"/>
    </location>
</feature>
<feature type="compositionally biased region" description="Acidic residues" evidence="1">
    <location>
        <begin position="1960"/>
        <end position="1969"/>
    </location>
</feature>
<feature type="region of interest" description="Disordered" evidence="1">
    <location>
        <begin position="2024"/>
        <end position="2068"/>
    </location>
</feature>
<feature type="region of interest" description="Disordered" evidence="1">
    <location>
        <begin position="2758"/>
        <end position="2784"/>
    </location>
</feature>
<evidence type="ECO:0000313" key="3">
    <source>
        <dbReference type="EMBL" id="CUC09415.1"/>
    </source>
</evidence>
<feature type="region of interest" description="Disordered" evidence="1">
    <location>
        <begin position="3492"/>
        <end position="3523"/>
    </location>
</feature>
<feature type="compositionally biased region" description="Basic and acidic residues" evidence="1">
    <location>
        <begin position="3508"/>
        <end position="3517"/>
    </location>
</feature>
<feature type="region of interest" description="Disordered" evidence="1">
    <location>
        <begin position="2369"/>
        <end position="2404"/>
    </location>
</feature>
<proteinExistence type="predicted"/>
<feature type="compositionally biased region" description="Polar residues" evidence="1">
    <location>
        <begin position="2387"/>
        <end position="2402"/>
    </location>
</feature>
<reference evidence="3" key="1">
    <citation type="submission" date="2014-11" db="EMBL/GenBank/DDBJ databases">
        <title>Molecular phylogeny of cliff fern family Woodsiaceae with morphological implications.</title>
        <authorList>
            <person name="Shao Y.-Z."/>
            <person name="Wei R."/>
            <person name="Zhang X.-C."/>
        </authorList>
    </citation>
    <scope>NUCLEOTIDE SEQUENCE</scope>
</reference>
<feature type="compositionally biased region" description="Basic and acidic residues" evidence="1">
    <location>
        <begin position="2037"/>
        <end position="2059"/>
    </location>
</feature>
<evidence type="ECO:0000256" key="1">
    <source>
        <dbReference type="SAM" id="MobiDB-lite"/>
    </source>
</evidence>
<feature type="region of interest" description="Disordered" evidence="1">
    <location>
        <begin position="3535"/>
        <end position="3563"/>
    </location>
</feature>